<reference evidence="1 2" key="1">
    <citation type="submission" date="2018-08" db="EMBL/GenBank/DDBJ databases">
        <authorList>
            <person name="Muller C M."/>
        </authorList>
    </citation>
    <scope>NUCLEOTIDE SEQUENCE [LARGE SCALE GENOMIC DNA]</scope>
</reference>
<protein>
    <submittedName>
        <fullName evidence="1">Bgt-20470</fullName>
    </submittedName>
</protein>
<proteinExistence type="predicted"/>
<keyword evidence="2" id="KW-1185">Reference proteome</keyword>
<evidence type="ECO:0000313" key="1">
    <source>
        <dbReference type="EMBL" id="VDB84279.1"/>
    </source>
</evidence>
<accession>A0A9X9QC01</accession>
<dbReference type="Proteomes" id="UP000324639">
    <property type="component" value="Chromosome Bgt_-05"/>
</dbReference>
<dbReference type="EMBL" id="LR026988">
    <property type="protein sequence ID" value="VDB84279.1"/>
    <property type="molecule type" value="Genomic_DNA"/>
</dbReference>
<evidence type="ECO:0000313" key="2">
    <source>
        <dbReference type="Proteomes" id="UP000324639"/>
    </source>
</evidence>
<gene>
    <name evidence="1" type="ORF">BGT96224V316_LOCUS3284</name>
</gene>
<organism evidence="1 2">
    <name type="scientific">Blumeria graminis f. sp. tritici</name>
    <dbReference type="NCBI Taxonomy" id="62690"/>
    <lineage>
        <taxon>Eukaryota</taxon>
        <taxon>Fungi</taxon>
        <taxon>Dikarya</taxon>
        <taxon>Ascomycota</taxon>
        <taxon>Pezizomycotina</taxon>
        <taxon>Leotiomycetes</taxon>
        <taxon>Erysiphales</taxon>
        <taxon>Erysiphaceae</taxon>
        <taxon>Blumeria</taxon>
    </lineage>
</organism>
<sequence>MLQQRQPRSAARIRRLDSYHPLASRAFETPKEATKRLQLREGQKGRALRIPERYLIRLQNGNLNLPES</sequence>
<name>A0A9X9QC01_BLUGR</name>
<dbReference type="AlphaFoldDB" id="A0A9X9QC01"/>